<feature type="transmembrane region" description="Helical" evidence="3">
    <location>
        <begin position="260"/>
        <end position="282"/>
    </location>
</feature>
<dbReference type="EMBL" id="AALGDA010000083">
    <property type="protein sequence ID" value="ECY9784249.1"/>
    <property type="molecule type" value="Genomic_DNA"/>
</dbReference>
<feature type="transmembrane region" description="Helical" evidence="3">
    <location>
        <begin position="126"/>
        <end position="148"/>
    </location>
</feature>
<feature type="transmembrane region" description="Helical" evidence="3">
    <location>
        <begin position="154"/>
        <end position="173"/>
    </location>
</feature>
<comment type="subcellular location">
    <subcellularLocation>
        <location evidence="1">Membrane</location>
    </subcellularLocation>
</comment>
<dbReference type="EMBL" id="AAAIXK010000012">
    <property type="protein sequence ID" value="EAC5551928.1"/>
    <property type="molecule type" value="Genomic_DNA"/>
</dbReference>
<dbReference type="Proteomes" id="UP000365297">
    <property type="component" value="Unassembled WGS sequence"/>
</dbReference>
<gene>
    <name evidence="5" type="ORF">ARY78_16060</name>
    <name evidence="6" type="ORF">F6515_14825</name>
</gene>
<evidence type="ECO:0000256" key="2">
    <source>
        <dbReference type="ARBA" id="ARBA00007400"/>
    </source>
</evidence>
<evidence type="ECO:0000313" key="6">
    <source>
        <dbReference type="EMBL" id="ECY9784249.1"/>
    </source>
</evidence>
<keyword evidence="3" id="KW-1133">Transmembrane helix</keyword>
<dbReference type="Proteomes" id="UP000489121">
    <property type="component" value="Unassembled WGS sequence"/>
</dbReference>
<evidence type="ECO:0000313" key="5">
    <source>
        <dbReference type="EMBL" id="EAC5551928.1"/>
    </source>
</evidence>
<dbReference type="RefSeq" id="WP_031642415.1">
    <property type="nucleotide sequence ID" value="NZ_CP168882.1"/>
</dbReference>
<evidence type="ECO:0000259" key="4">
    <source>
        <dbReference type="Pfam" id="PF01757"/>
    </source>
</evidence>
<feature type="transmembrane region" description="Helical" evidence="3">
    <location>
        <begin position="68"/>
        <end position="89"/>
    </location>
</feature>
<dbReference type="GO" id="GO:0016747">
    <property type="term" value="F:acyltransferase activity, transferring groups other than amino-acyl groups"/>
    <property type="evidence" value="ECO:0007669"/>
    <property type="project" value="InterPro"/>
</dbReference>
<evidence type="ECO:0000256" key="3">
    <source>
        <dbReference type="SAM" id="Phobius"/>
    </source>
</evidence>
<comment type="caution">
    <text evidence="5">The sequence shown here is derived from an EMBL/GenBank/DDBJ whole genome shotgun (WGS) entry which is preliminary data.</text>
</comment>
<organism evidence="5 7">
    <name type="scientific">Listeria monocytogenes</name>
    <dbReference type="NCBI Taxonomy" id="1639"/>
    <lineage>
        <taxon>Bacteria</taxon>
        <taxon>Bacillati</taxon>
        <taxon>Bacillota</taxon>
        <taxon>Bacilli</taxon>
        <taxon>Bacillales</taxon>
        <taxon>Listeriaceae</taxon>
        <taxon>Listeria</taxon>
    </lineage>
</organism>
<dbReference type="PANTHER" id="PTHR37312">
    <property type="entry name" value="MEMBRANE-BOUND ACYLTRANSFERASE YKRP-RELATED"/>
    <property type="match status" value="1"/>
</dbReference>
<dbReference type="AlphaFoldDB" id="A0A456IQ70"/>
<dbReference type="InterPro" id="IPR052734">
    <property type="entry name" value="Nod_factor_acetyltransferase"/>
</dbReference>
<feature type="transmembrane region" description="Helical" evidence="3">
    <location>
        <begin position="35"/>
        <end position="56"/>
    </location>
</feature>
<dbReference type="Pfam" id="PF01757">
    <property type="entry name" value="Acyl_transf_3"/>
    <property type="match status" value="1"/>
</dbReference>
<name>A0A456IQ70_LISMN</name>
<dbReference type="PANTHER" id="PTHR37312:SF1">
    <property type="entry name" value="MEMBRANE-BOUND ACYLTRANSFERASE YKRP-RELATED"/>
    <property type="match status" value="1"/>
</dbReference>
<keyword evidence="5" id="KW-0808">Transferase</keyword>
<feature type="transmembrane region" description="Helical" evidence="3">
    <location>
        <begin position="294"/>
        <end position="316"/>
    </location>
</feature>
<keyword evidence="3" id="KW-0472">Membrane</keyword>
<reference evidence="6 8" key="2">
    <citation type="submission" date="2019-09" db="EMBL/GenBank/DDBJ databases">
        <authorList>
            <consortium name="PulseNet: The National Subtyping Network for Foodborne Disease Surveillance"/>
            <person name="Tarr C.L."/>
            <person name="Trees E."/>
            <person name="Katz L.S."/>
            <person name="Carleton-Romer H.A."/>
            <person name="Stroika S."/>
            <person name="Kucerova Z."/>
            <person name="Roache K.F."/>
            <person name="Sabol A.L."/>
            <person name="Besser J."/>
            <person name="Gerner-Smidt P."/>
        </authorList>
    </citation>
    <scope>NUCLEOTIDE SEQUENCE [LARGE SCALE GENOMIC DNA]</scope>
    <source>
        <strain evidence="6 8">PNUSAL005692</strain>
    </source>
</reference>
<feature type="transmembrane region" description="Helical" evidence="3">
    <location>
        <begin position="185"/>
        <end position="205"/>
    </location>
</feature>
<feature type="domain" description="Acyltransferase 3" evidence="4">
    <location>
        <begin position="10"/>
        <end position="305"/>
    </location>
</feature>
<evidence type="ECO:0000256" key="1">
    <source>
        <dbReference type="ARBA" id="ARBA00004370"/>
    </source>
</evidence>
<reference evidence="5 7" key="1">
    <citation type="submission" date="2018-06" db="EMBL/GenBank/DDBJ databases">
        <authorList>
            <consortium name="GenomeTrakr: Next Generation Sequencing Network for Food Pathogen Tracability"/>
        </authorList>
    </citation>
    <scope>NUCLEOTIDE SEQUENCE [LARGE SCALE GENOMIC DNA]</scope>
    <source>
        <strain evidence="5 7">FDA00007096</strain>
    </source>
</reference>
<accession>A0A456IQ70</accession>
<feature type="transmembrane region" description="Helical" evidence="3">
    <location>
        <begin position="12"/>
        <end position="29"/>
    </location>
</feature>
<proteinExistence type="inferred from homology"/>
<dbReference type="InterPro" id="IPR002656">
    <property type="entry name" value="Acyl_transf_3_dom"/>
</dbReference>
<evidence type="ECO:0000313" key="8">
    <source>
        <dbReference type="Proteomes" id="UP000489121"/>
    </source>
</evidence>
<keyword evidence="3" id="KW-0812">Transmembrane</keyword>
<feature type="transmembrane region" description="Helical" evidence="3">
    <location>
        <begin position="101"/>
        <end position="119"/>
    </location>
</feature>
<comment type="similarity">
    <text evidence="2">Belongs to the acyltransferase 3 family.</text>
</comment>
<protein>
    <submittedName>
        <fullName evidence="5 6">Acyltransferase</fullName>
    </submittedName>
</protein>
<keyword evidence="5" id="KW-0012">Acyltransferase</keyword>
<evidence type="ECO:0000313" key="7">
    <source>
        <dbReference type="Proteomes" id="UP000365297"/>
    </source>
</evidence>
<feature type="transmembrane region" description="Helical" evidence="3">
    <location>
        <begin position="230"/>
        <end position="253"/>
    </location>
</feature>
<sequence length="323" mass="37999">MKEKEYDLQLSNIKGILIFLVMLGHYLLTMGPKQVIPIDIIYSFHMPAFIFISGIFSQNVTFKKIGRILGLFIIFQPLFILFGVVTGYYKDIDIKMLITPAFHLWYLLALAVWMLFSMYANKRGKYAFDVLMLVLILFVAAVGNRYFYGTQFLTITRILSFFPYFIIGFYLNRNGFDKVRNVLKKYKYICGIAVIILIVILYFFFSKQPNEFLYLFYGFLDRMAFSSTTFGYLVNVFASFILAFTWIALLIAVVPTRRTIFNVIGSNTLYPYILHPIIFYLMMTKQSFFINQTFAFQFVFTFLITIDVYSIFTMILKKQNRFE</sequence>